<dbReference type="STRING" id="709015.GCA_000472485_00356"/>
<dbReference type="Proteomes" id="UP000266292">
    <property type="component" value="Chromosome"/>
</dbReference>
<dbReference type="EMBL" id="CP021235">
    <property type="protein sequence ID" value="ARS34275.1"/>
    <property type="molecule type" value="Genomic_DNA"/>
</dbReference>
<dbReference type="RefSeq" id="WP_025604110.1">
    <property type="nucleotide sequence ID" value="NZ_CP021235.1"/>
</dbReference>
<accession>A0A1X9YN25</accession>
<keyword evidence="3" id="KW-1185">Reference proteome</keyword>
<gene>
    <name evidence="2" type="ORF">CA264_01810</name>
</gene>
<feature type="chain" id="PRO_5010999545" evidence="1">
    <location>
        <begin position="20"/>
        <end position="223"/>
    </location>
</feature>
<keyword evidence="1" id="KW-0732">Signal</keyword>
<dbReference type="KEGG" id="pact:CA264_01810"/>
<feature type="signal peptide" evidence="1">
    <location>
        <begin position="1"/>
        <end position="19"/>
    </location>
</feature>
<dbReference type="OrthoDB" id="849979at2"/>
<organism evidence="2 3">
    <name type="scientific">Pontibacter actiniarum</name>
    <dbReference type="NCBI Taxonomy" id="323450"/>
    <lineage>
        <taxon>Bacteria</taxon>
        <taxon>Pseudomonadati</taxon>
        <taxon>Bacteroidota</taxon>
        <taxon>Cytophagia</taxon>
        <taxon>Cytophagales</taxon>
        <taxon>Hymenobacteraceae</taxon>
        <taxon>Pontibacter</taxon>
    </lineage>
</organism>
<dbReference type="InterPro" id="IPR011250">
    <property type="entry name" value="OMP/PagP_B-barrel"/>
</dbReference>
<protein>
    <submittedName>
        <fullName evidence="2">Uncharacterized protein</fullName>
    </submittedName>
</protein>
<evidence type="ECO:0000256" key="1">
    <source>
        <dbReference type="SAM" id="SignalP"/>
    </source>
</evidence>
<dbReference type="AlphaFoldDB" id="A0A1X9YN25"/>
<dbReference type="Gene3D" id="2.40.160.20">
    <property type="match status" value="1"/>
</dbReference>
<proteinExistence type="predicted"/>
<evidence type="ECO:0000313" key="3">
    <source>
        <dbReference type="Proteomes" id="UP000266292"/>
    </source>
</evidence>
<dbReference type="SUPFAM" id="SSF56925">
    <property type="entry name" value="OMPA-like"/>
    <property type="match status" value="1"/>
</dbReference>
<name>A0A1X9YN25_9BACT</name>
<sequence>MKPFILCLCAAFLAFTATAQSQPLPEARHRVSLQLGIAYPNGEYNSSSFEDDYPAFAREGLLLTGEYRYSLHKHWAAGVSVAYRNNGYDLDALVQSADELVTAKDSEAWRSVFTLATLYYTLPLGSAELYAKGAAGASFNRSASWQVSTTYGNIRMPEDKATALALGWAAGFNVPIRPLIVGFEAGILYTRPTFTVQDAQGNPFRHRQPMHSFNTSVGLSYAF</sequence>
<evidence type="ECO:0000313" key="2">
    <source>
        <dbReference type="EMBL" id="ARS34275.1"/>
    </source>
</evidence>
<reference evidence="3" key="1">
    <citation type="submission" date="2017-05" db="EMBL/GenBank/DDBJ databases">
        <authorList>
            <person name="Ray J."/>
            <person name="Price M."/>
            <person name="Deutschbauer A."/>
        </authorList>
    </citation>
    <scope>NUCLEOTIDE SEQUENCE [LARGE SCALE GENOMIC DNA]</scope>
    <source>
        <strain evidence="3">DSM 19842</strain>
    </source>
</reference>